<dbReference type="InterPro" id="IPR001387">
    <property type="entry name" value="Cro/C1-type_HTH"/>
</dbReference>
<keyword evidence="3" id="KW-1185">Reference proteome</keyword>
<proteinExistence type="predicted"/>
<reference evidence="2 3" key="1">
    <citation type="submission" date="2020-08" db="EMBL/GenBank/DDBJ databases">
        <title>Genome sequence of Tessaracoccus defluvii JCM 17540T.</title>
        <authorList>
            <person name="Hyun D.-W."/>
            <person name="Bae J.-W."/>
        </authorList>
    </citation>
    <scope>NUCLEOTIDE SEQUENCE [LARGE SCALE GENOMIC DNA]</scope>
    <source>
        <strain evidence="2 3">JCM 17540</strain>
    </source>
</reference>
<dbReference type="GO" id="GO:0003677">
    <property type="term" value="F:DNA binding"/>
    <property type="evidence" value="ECO:0007669"/>
    <property type="project" value="InterPro"/>
</dbReference>
<protein>
    <submittedName>
        <fullName evidence="2">Helix-turn-helix transcriptional regulator</fullName>
    </submittedName>
</protein>
<evidence type="ECO:0000259" key="1">
    <source>
        <dbReference type="PROSITE" id="PS50943"/>
    </source>
</evidence>
<dbReference type="Proteomes" id="UP000516117">
    <property type="component" value="Chromosome"/>
</dbReference>
<gene>
    <name evidence="2" type="ORF">H9L22_15035</name>
</gene>
<dbReference type="SMART" id="SM00530">
    <property type="entry name" value="HTH_XRE"/>
    <property type="match status" value="1"/>
</dbReference>
<dbReference type="PROSITE" id="PS50943">
    <property type="entry name" value="HTH_CROC1"/>
    <property type="match status" value="1"/>
</dbReference>
<dbReference type="CDD" id="cd00093">
    <property type="entry name" value="HTH_XRE"/>
    <property type="match status" value="1"/>
</dbReference>
<dbReference type="Pfam" id="PF01381">
    <property type="entry name" value="HTH_3"/>
    <property type="match status" value="1"/>
</dbReference>
<accession>A0A7H0HAS0</accession>
<evidence type="ECO:0000313" key="2">
    <source>
        <dbReference type="EMBL" id="QNP57636.1"/>
    </source>
</evidence>
<sequence>MGGDVVKRVARLRAPADFGLAIQQARLARGLSQVELAQEIDSTQSTISAIESGQTTILVRRLLELASVTGIEFSATWEDDVDAPRD</sequence>
<name>A0A7H0HAS0_9ACTN</name>
<dbReference type="InterPro" id="IPR010982">
    <property type="entry name" value="Lambda_DNA-bd_dom_sf"/>
</dbReference>
<dbReference type="EMBL" id="CP060789">
    <property type="protein sequence ID" value="QNP57636.1"/>
    <property type="molecule type" value="Genomic_DNA"/>
</dbReference>
<dbReference type="Gene3D" id="1.10.260.40">
    <property type="entry name" value="lambda repressor-like DNA-binding domains"/>
    <property type="match status" value="1"/>
</dbReference>
<dbReference type="KEGG" id="tdf:H9L22_15035"/>
<organism evidence="2 3">
    <name type="scientific">Tessaracoccus defluvii</name>
    <dbReference type="NCBI Taxonomy" id="1285901"/>
    <lineage>
        <taxon>Bacteria</taxon>
        <taxon>Bacillati</taxon>
        <taxon>Actinomycetota</taxon>
        <taxon>Actinomycetes</taxon>
        <taxon>Propionibacteriales</taxon>
        <taxon>Propionibacteriaceae</taxon>
        <taxon>Tessaracoccus</taxon>
    </lineage>
</organism>
<evidence type="ECO:0000313" key="3">
    <source>
        <dbReference type="Proteomes" id="UP000516117"/>
    </source>
</evidence>
<dbReference type="SUPFAM" id="SSF47413">
    <property type="entry name" value="lambda repressor-like DNA-binding domains"/>
    <property type="match status" value="1"/>
</dbReference>
<feature type="domain" description="HTH cro/C1-type" evidence="1">
    <location>
        <begin position="22"/>
        <end position="76"/>
    </location>
</feature>
<dbReference type="AlphaFoldDB" id="A0A7H0HAS0"/>